<dbReference type="Proteomes" id="UP000287651">
    <property type="component" value="Unassembled WGS sequence"/>
</dbReference>
<evidence type="ECO:0000313" key="2">
    <source>
        <dbReference type="EMBL" id="RRT60426.1"/>
    </source>
</evidence>
<keyword evidence="1" id="KW-0175">Coiled coil</keyword>
<evidence type="ECO:0000256" key="1">
    <source>
        <dbReference type="SAM" id="Coils"/>
    </source>
</evidence>
<comment type="caution">
    <text evidence="2">The sequence shown here is derived from an EMBL/GenBank/DDBJ whole genome shotgun (WGS) entry which is preliminary data.</text>
</comment>
<gene>
    <name evidence="2" type="ORF">B296_00039909</name>
</gene>
<feature type="non-terminal residue" evidence="2">
    <location>
        <position position="1"/>
    </location>
</feature>
<proteinExistence type="predicted"/>
<name>A0A426Z8Z5_ENSVE</name>
<protein>
    <submittedName>
        <fullName evidence="2">Uncharacterized protein</fullName>
    </submittedName>
</protein>
<feature type="coiled-coil region" evidence="1">
    <location>
        <begin position="9"/>
        <end position="40"/>
    </location>
</feature>
<dbReference type="EMBL" id="AMZH03007793">
    <property type="protein sequence ID" value="RRT60426.1"/>
    <property type="molecule type" value="Genomic_DNA"/>
</dbReference>
<accession>A0A426Z8Z5</accession>
<dbReference type="AlphaFoldDB" id="A0A426Z8Z5"/>
<organism evidence="2 3">
    <name type="scientific">Ensete ventricosum</name>
    <name type="common">Abyssinian banana</name>
    <name type="synonym">Musa ensete</name>
    <dbReference type="NCBI Taxonomy" id="4639"/>
    <lineage>
        <taxon>Eukaryota</taxon>
        <taxon>Viridiplantae</taxon>
        <taxon>Streptophyta</taxon>
        <taxon>Embryophyta</taxon>
        <taxon>Tracheophyta</taxon>
        <taxon>Spermatophyta</taxon>
        <taxon>Magnoliopsida</taxon>
        <taxon>Liliopsida</taxon>
        <taxon>Zingiberales</taxon>
        <taxon>Musaceae</taxon>
        <taxon>Ensete</taxon>
    </lineage>
</organism>
<reference evidence="2 3" key="1">
    <citation type="journal article" date="2014" name="Agronomy (Basel)">
        <title>A Draft Genome Sequence for Ensete ventricosum, the Drought-Tolerant Tree Against Hunger.</title>
        <authorList>
            <person name="Harrison J."/>
            <person name="Moore K.A."/>
            <person name="Paszkiewicz K."/>
            <person name="Jones T."/>
            <person name="Grant M."/>
            <person name="Ambacheew D."/>
            <person name="Muzemil S."/>
            <person name="Studholme D.J."/>
        </authorList>
    </citation>
    <scope>NUCLEOTIDE SEQUENCE [LARGE SCALE GENOMIC DNA]</scope>
</reference>
<evidence type="ECO:0000313" key="3">
    <source>
        <dbReference type="Proteomes" id="UP000287651"/>
    </source>
</evidence>
<sequence>LLKEARVRVRKMDDELLQSVKALENARAELSRQAVDHYKELAASVDERRLASPPAGRGSRAAVGWIPLRRGFGFRDDLIITPSIKGGTIKGGKGSYPRCLAREYWSTEVHDSGPSSANIILVGRTLVRLIGVRGIVRFGCTHTVLPFMETESSKRRL</sequence>